<evidence type="ECO:0000313" key="2">
    <source>
        <dbReference type="EMBL" id="PKR77147.1"/>
    </source>
</evidence>
<name>A0A2I0QS31_9BACI</name>
<accession>A0A2I0QS31</accession>
<evidence type="ECO:0000313" key="3">
    <source>
        <dbReference type="Proteomes" id="UP000243524"/>
    </source>
</evidence>
<keyword evidence="3" id="KW-1185">Reference proteome</keyword>
<sequence length="240" mass="28357">MKKFLLTGLLVVGGLLITWNLLTTDSEDVTADQDEEVGLEDSDTDSDSEEEEKESIEVEELVKQAKNEYNRLLKQNNTLTVNNQEIELSNDDVRRWIIKTYIQTRMSAQEDLEGTNLVDVSMEYRQRAQLMKDWAQEEYQVTITDNEVENFIDEQISYINDSSESNPFFIKMSNALDISKEEYFYEWEYDSFAQQLLEDRVLKIMAERHPKEEDESPEAHQERIIQKMEEELNEYIDEHL</sequence>
<proteinExistence type="predicted"/>
<dbReference type="OrthoDB" id="2965629at2"/>
<organism evidence="2 3">
    <name type="scientific">Halalkalibacillus sediminis</name>
    <dbReference type="NCBI Taxonomy" id="2018042"/>
    <lineage>
        <taxon>Bacteria</taxon>
        <taxon>Bacillati</taxon>
        <taxon>Bacillota</taxon>
        <taxon>Bacilli</taxon>
        <taxon>Bacillales</taxon>
        <taxon>Bacillaceae</taxon>
        <taxon>Halalkalibacillus</taxon>
    </lineage>
</organism>
<dbReference type="EMBL" id="PJNH01000003">
    <property type="protein sequence ID" value="PKR77147.1"/>
    <property type="molecule type" value="Genomic_DNA"/>
</dbReference>
<dbReference type="RefSeq" id="WP_101331950.1">
    <property type="nucleotide sequence ID" value="NZ_PJNH01000003.1"/>
</dbReference>
<reference evidence="2 3" key="1">
    <citation type="submission" date="2017-06" db="EMBL/GenBank/DDBJ databases">
        <title>the draft geome sequence of Illustriluteabacillus marina B3227.</title>
        <authorList>
            <person name="He R.-H."/>
            <person name="Du Z.-J."/>
        </authorList>
    </citation>
    <scope>NUCLEOTIDE SEQUENCE [LARGE SCALE GENOMIC DNA]</scope>
    <source>
        <strain evidence="2 3">B3227</strain>
    </source>
</reference>
<gene>
    <name evidence="2" type="ORF">CEY16_10410</name>
</gene>
<evidence type="ECO:0000256" key="1">
    <source>
        <dbReference type="SAM" id="MobiDB-lite"/>
    </source>
</evidence>
<protein>
    <submittedName>
        <fullName evidence="2">Uncharacterized protein</fullName>
    </submittedName>
</protein>
<dbReference type="AlphaFoldDB" id="A0A2I0QS31"/>
<comment type="caution">
    <text evidence="2">The sequence shown here is derived from an EMBL/GenBank/DDBJ whole genome shotgun (WGS) entry which is preliminary data.</text>
</comment>
<dbReference type="Proteomes" id="UP000243524">
    <property type="component" value="Unassembled WGS sequence"/>
</dbReference>
<feature type="region of interest" description="Disordered" evidence="1">
    <location>
        <begin position="29"/>
        <end position="55"/>
    </location>
</feature>